<dbReference type="Pfam" id="PF19754">
    <property type="entry name" value="DUF6241"/>
    <property type="match status" value="1"/>
</dbReference>
<proteinExistence type="predicted"/>
<accession>A0ABT2KZ03</accession>
<dbReference type="InterPro" id="IPR046208">
    <property type="entry name" value="DUF6241"/>
</dbReference>
<protein>
    <submittedName>
        <fullName evidence="1">DUF6241 domain-containing protein</fullName>
    </submittedName>
</protein>
<evidence type="ECO:0000313" key="2">
    <source>
        <dbReference type="Proteomes" id="UP001206821"/>
    </source>
</evidence>
<sequence length="177" mass="20303">MSQGMQNEALEDKYADRVRELQIEVSKGDPFNRRGNATDRTRVELLARYDPDNLSRTTLVKNMHLMTHQKISARSKWGAIPMSEENITASAEYLTLLERNNQIGPNVYKELRAMLDNWARDDFSQADVEQDQLLRLLNANRGFSNGLATPLEEELYILNNFGSDYLDTLTSTLDETE</sequence>
<reference evidence="1 2" key="1">
    <citation type="submission" date="2022-07" db="EMBL/GenBank/DDBJ databases">
        <title>Genomic and pangenome structural analysis of the polyextremophile Exiguobacterium.</title>
        <authorList>
            <person name="Shen L."/>
        </authorList>
    </citation>
    <scope>NUCLEOTIDE SEQUENCE [LARGE SCALE GENOMIC DNA]</scope>
    <source>
        <strain evidence="1 2">12_1</strain>
    </source>
</reference>
<evidence type="ECO:0000313" key="1">
    <source>
        <dbReference type="EMBL" id="MCT4796159.1"/>
    </source>
</evidence>
<keyword evidence="2" id="KW-1185">Reference proteome</keyword>
<gene>
    <name evidence="1" type="ORF">NQG31_11425</name>
</gene>
<organism evidence="1 2">
    <name type="scientific">Exiguobacterium alkaliphilum</name>
    <dbReference type="NCBI Taxonomy" id="1428684"/>
    <lineage>
        <taxon>Bacteria</taxon>
        <taxon>Bacillati</taxon>
        <taxon>Bacillota</taxon>
        <taxon>Bacilli</taxon>
        <taxon>Bacillales</taxon>
        <taxon>Bacillales Family XII. Incertae Sedis</taxon>
        <taxon>Exiguobacterium</taxon>
    </lineage>
</organism>
<comment type="caution">
    <text evidence="1">The sequence shown here is derived from an EMBL/GenBank/DDBJ whole genome shotgun (WGS) entry which is preliminary data.</text>
</comment>
<dbReference type="EMBL" id="JANIEK010000051">
    <property type="protein sequence ID" value="MCT4796159.1"/>
    <property type="molecule type" value="Genomic_DNA"/>
</dbReference>
<name>A0ABT2KZ03_9BACL</name>
<dbReference type="Proteomes" id="UP001206821">
    <property type="component" value="Unassembled WGS sequence"/>
</dbReference>